<dbReference type="InterPro" id="IPR036761">
    <property type="entry name" value="TTHA0802/YceI-like_sf"/>
</dbReference>
<dbReference type="AlphaFoldDB" id="A0A5B8XQR3"/>
<evidence type="ECO:0000313" key="3">
    <source>
        <dbReference type="Proteomes" id="UP000321595"/>
    </source>
</evidence>
<evidence type="ECO:0000259" key="1">
    <source>
        <dbReference type="Pfam" id="PF04264"/>
    </source>
</evidence>
<keyword evidence="3" id="KW-1185">Reference proteome</keyword>
<dbReference type="EMBL" id="CP042467">
    <property type="protein sequence ID" value="QED27318.1"/>
    <property type="molecule type" value="Genomic_DNA"/>
</dbReference>
<evidence type="ECO:0000313" key="2">
    <source>
        <dbReference type="EMBL" id="QED27318.1"/>
    </source>
</evidence>
<dbReference type="SUPFAM" id="SSF101874">
    <property type="entry name" value="YceI-like"/>
    <property type="match status" value="1"/>
</dbReference>
<dbReference type="Pfam" id="PF04264">
    <property type="entry name" value="YceI"/>
    <property type="match status" value="1"/>
</dbReference>
<dbReference type="Proteomes" id="UP000321595">
    <property type="component" value="Chromosome"/>
</dbReference>
<feature type="domain" description="Lipid/polyisoprenoid-binding YceI-like" evidence="1">
    <location>
        <begin position="33"/>
        <end position="155"/>
    </location>
</feature>
<dbReference type="InterPro" id="IPR007372">
    <property type="entry name" value="Lipid/polyisoprenoid-bd_YceI"/>
</dbReference>
<accession>A0A5B8XQR3</accession>
<organism evidence="2 3">
    <name type="scientific">Microvenator marinus</name>
    <dbReference type="NCBI Taxonomy" id="2600177"/>
    <lineage>
        <taxon>Bacteria</taxon>
        <taxon>Deltaproteobacteria</taxon>
        <taxon>Bradymonadales</taxon>
        <taxon>Microvenatoraceae</taxon>
        <taxon>Microvenator</taxon>
    </lineage>
</organism>
<dbReference type="Gene3D" id="2.40.128.110">
    <property type="entry name" value="Lipid/polyisoprenoid-binding, YceI-like"/>
    <property type="match status" value="1"/>
</dbReference>
<dbReference type="KEGG" id="bbae:FRD01_08710"/>
<protein>
    <submittedName>
        <fullName evidence="2">YceI family protein</fullName>
    </submittedName>
</protein>
<reference evidence="2 3" key="1">
    <citation type="submission" date="2019-08" db="EMBL/GenBank/DDBJ databases">
        <authorList>
            <person name="Liang Q."/>
        </authorList>
    </citation>
    <scope>NUCLEOTIDE SEQUENCE [LARGE SCALE GENOMIC DNA]</scope>
    <source>
        <strain evidence="2 3">V1718</strain>
    </source>
</reference>
<sequence length="159" mass="17397">MKYELHLRTSRAGALAGLGHDLDLIAEHLEVTATGDKIRAVVKADSVKVYGAMTDGRLDTKSPGPKDREKILGNIQKKVLQVAKFPEIIFDADISDMDSGKITGTLHLCGVSRPLTLTKRDRVWTTKINQPDFGIEPYSALMGQLKVADDVIVVIEEKG</sequence>
<gene>
    <name evidence="2" type="ORF">FRD01_08710</name>
</gene>
<dbReference type="RefSeq" id="WP_146959003.1">
    <property type="nucleotide sequence ID" value="NZ_CP042467.1"/>
</dbReference>
<dbReference type="OrthoDB" id="9811006at2"/>
<name>A0A5B8XQR3_9DELT</name>
<proteinExistence type="predicted"/>